<organism evidence="2 3">
    <name type="scientific">Flammeovirga aprica JL-4</name>
    <dbReference type="NCBI Taxonomy" id="694437"/>
    <lineage>
        <taxon>Bacteria</taxon>
        <taxon>Pseudomonadati</taxon>
        <taxon>Bacteroidota</taxon>
        <taxon>Cytophagia</taxon>
        <taxon>Cytophagales</taxon>
        <taxon>Flammeovirgaceae</taxon>
        <taxon>Flammeovirga</taxon>
    </lineage>
</organism>
<proteinExistence type="predicted"/>
<dbReference type="Pfam" id="PF08874">
    <property type="entry name" value="DUF1835"/>
    <property type="match status" value="1"/>
</dbReference>
<accession>A0A7X9RWI8</accession>
<dbReference type="InterPro" id="IPR014973">
    <property type="entry name" value="DUF1835"/>
</dbReference>
<gene>
    <name evidence="2" type="ORF">HHU12_18840</name>
</gene>
<evidence type="ECO:0000259" key="1">
    <source>
        <dbReference type="Pfam" id="PF08874"/>
    </source>
</evidence>
<comment type="caution">
    <text evidence="2">The sequence shown here is derived from an EMBL/GenBank/DDBJ whole genome shotgun (WGS) entry which is preliminary data.</text>
</comment>
<keyword evidence="3" id="KW-1185">Reference proteome</keyword>
<dbReference type="RefSeq" id="WP_169658287.1">
    <property type="nucleotide sequence ID" value="NZ_JABANE010000053.1"/>
</dbReference>
<sequence length="304" mass="35760">MIYHILNGDSSFEIWKKNNFEGSSIVFREMLVEGNCFGPLFTPSFFESRTNFLNSNFNISSNEYAAILQAELQQLNHLKPEDEIVLWFEHDLFCQVNLMAILSFITQNDVVYNKISIINTERNKGLGEYKVHDYPRLFNERLPLSENDLEYASEFWARYTSDDLKDFLLLIHKHPVSFAYLKETMIAHLERFPNPKTGLNKLERRILKFLNDEPLTLFKLIGKLLRRQTWEGFGDLQYENIIKRLSLDLIEQRDDKYHLTLKGGQVLRGTHKYDDSTLSYLFLGGAVRTDYYFDGVNNLVIERK</sequence>
<reference evidence="2 3" key="1">
    <citation type="submission" date="2020-04" db="EMBL/GenBank/DDBJ databases">
        <title>Flammeovirga sp. SR4, a novel species isolated from seawater.</title>
        <authorList>
            <person name="Wang X."/>
        </authorList>
    </citation>
    <scope>NUCLEOTIDE SEQUENCE [LARGE SCALE GENOMIC DNA]</scope>
    <source>
        <strain evidence="2 3">ATCC 23126</strain>
    </source>
</reference>
<name>A0A7X9RWI8_9BACT</name>
<protein>
    <recommendedName>
        <fullName evidence="1">DUF1835 domain-containing protein</fullName>
    </recommendedName>
</protein>
<dbReference type="EMBL" id="JABANE010000053">
    <property type="protein sequence ID" value="NME70038.1"/>
    <property type="molecule type" value="Genomic_DNA"/>
</dbReference>
<evidence type="ECO:0000313" key="2">
    <source>
        <dbReference type="EMBL" id="NME70038.1"/>
    </source>
</evidence>
<feature type="domain" description="DUF1835" evidence="1">
    <location>
        <begin position="4"/>
        <end position="107"/>
    </location>
</feature>
<dbReference type="AlphaFoldDB" id="A0A7X9RWI8"/>
<dbReference type="Proteomes" id="UP000576082">
    <property type="component" value="Unassembled WGS sequence"/>
</dbReference>
<evidence type="ECO:0000313" key="3">
    <source>
        <dbReference type="Proteomes" id="UP000576082"/>
    </source>
</evidence>